<dbReference type="Proteomes" id="UP000054564">
    <property type="component" value="Unassembled WGS sequence"/>
</dbReference>
<evidence type="ECO:0000313" key="1">
    <source>
        <dbReference type="EMBL" id="KNE87170.1"/>
    </source>
</evidence>
<evidence type="ECO:0000313" key="2">
    <source>
        <dbReference type="Proteomes" id="UP000054564"/>
    </source>
</evidence>
<organism evidence="1 2">
    <name type="scientific">Puccinia striiformis f. sp. tritici PST-78</name>
    <dbReference type="NCBI Taxonomy" id="1165861"/>
    <lineage>
        <taxon>Eukaryota</taxon>
        <taxon>Fungi</taxon>
        <taxon>Dikarya</taxon>
        <taxon>Basidiomycota</taxon>
        <taxon>Pucciniomycotina</taxon>
        <taxon>Pucciniomycetes</taxon>
        <taxon>Pucciniales</taxon>
        <taxon>Pucciniaceae</taxon>
        <taxon>Puccinia</taxon>
    </lineage>
</organism>
<comment type="caution">
    <text evidence="1">The sequence shown here is derived from an EMBL/GenBank/DDBJ whole genome shotgun (WGS) entry which is preliminary data.</text>
</comment>
<reference evidence="2" key="1">
    <citation type="submission" date="2014-03" db="EMBL/GenBank/DDBJ databases">
        <title>The Genome Sequence of Puccinia striiformis f. sp. tritici PST-78.</title>
        <authorList>
            <consortium name="The Broad Institute Genome Sequencing Platform"/>
            <person name="Cuomo C."/>
            <person name="Hulbert S."/>
            <person name="Chen X."/>
            <person name="Walker B."/>
            <person name="Young S.K."/>
            <person name="Zeng Q."/>
            <person name="Gargeya S."/>
            <person name="Fitzgerald M."/>
            <person name="Haas B."/>
            <person name="Abouelleil A."/>
            <person name="Alvarado L."/>
            <person name="Arachchi H.M."/>
            <person name="Berlin A.M."/>
            <person name="Chapman S.B."/>
            <person name="Goldberg J."/>
            <person name="Griggs A."/>
            <person name="Gujja S."/>
            <person name="Hansen M."/>
            <person name="Howarth C."/>
            <person name="Imamovic A."/>
            <person name="Larimer J."/>
            <person name="McCowan C."/>
            <person name="Montmayeur A."/>
            <person name="Murphy C."/>
            <person name="Neiman D."/>
            <person name="Pearson M."/>
            <person name="Priest M."/>
            <person name="Roberts A."/>
            <person name="Saif S."/>
            <person name="Shea T."/>
            <person name="Sisk P."/>
            <person name="Sykes S."/>
            <person name="Wortman J."/>
            <person name="Nusbaum C."/>
            <person name="Birren B."/>
        </authorList>
    </citation>
    <scope>NUCLEOTIDE SEQUENCE [LARGE SCALE GENOMIC DNA]</scope>
    <source>
        <strain evidence="2">race PST-78</strain>
    </source>
</reference>
<accession>A0A0L0UJQ7</accession>
<feature type="non-terminal residue" evidence="1">
    <location>
        <position position="66"/>
    </location>
</feature>
<dbReference type="EMBL" id="AJIL01006442">
    <property type="protein sequence ID" value="KNE87170.1"/>
    <property type="molecule type" value="Genomic_DNA"/>
</dbReference>
<sequence length="66" mass="7905">MRFMANYFQINTVPDWVLHQYRVDISPEEDHTSTRRYLLRTHKDKLGGYLFDGTVLYTAERLVTPQ</sequence>
<dbReference type="SUPFAM" id="SSF101690">
    <property type="entry name" value="PAZ domain"/>
    <property type="match status" value="1"/>
</dbReference>
<gene>
    <name evidence="1" type="ORF">PSTG_19451</name>
</gene>
<proteinExistence type="predicted"/>
<dbReference type="Pfam" id="PF23278">
    <property type="entry name" value="Piwi_N"/>
    <property type="match status" value="1"/>
</dbReference>
<dbReference type="AlphaFoldDB" id="A0A0L0UJQ7"/>
<protein>
    <submittedName>
        <fullName evidence="1">Uncharacterized protein</fullName>
    </submittedName>
</protein>
<dbReference type="InterPro" id="IPR036085">
    <property type="entry name" value="PAZ_dom_sf"/>
</dbReference>
<dbReference type="STRING" id="1165861.A0A0L0UJQ7"/>
<keyword evidence="2" id="KW-1185">Reference proteome</keyword>
<name>A0A0L0UJQ7_9BASI</name>